<name>A0AAD4M6Y2_9AGAM</name>
<dbReference type="EMBL" id="WTXG01000008">
    <property type="protein sequence ID" value="KAI0303784.1"/>
    <property type="molecule type" value="Genomic_DNA"/>
</dbReference>
<dbReference type="AlphaFoldDB" id="A0AAD4M6Y2"/>
<proteinExistence type="predicted"/>
<keyword evidence="3" id="KW-1185">Reference proteome</keyword>
<comment type="caution">
    <text evidence="2">The sequence shown here is derived from an EMBL/GenBank/DDBJ whole genome shotgun (WGS) entry which is preliminary data.</text>
</comment>
<evidence type="ECO:0000313" key="2">
    <source>
        <dbReference type="EMBL" id="KAI0303784.1"/>
    </source>
</evidence>
<gene>
    <name evidence="2" type="ORF">B0F90DRAFT_1709029</name>
</gene>
<evidence type="ECO:0000256" key="1">
    <source>
        <dbReference type="SAM" id="MobiDB-lite"/>
    </source>
</evidence>
<reference evidence="2" key="1">
    <citation type="journal article" date="2022" name="New Phytol.">
        <title>Evolutionary transition to the ectomycorrhizal habit in the genomes of a hyperdiverse lineage of mushroom-forming fungi.</title>
        <authorList>
            <person name="Looney B."/>
            <person name="Miyauchi S."/>
            <person name="Morin E."/>
            <person name="Drula E."/>
            <person name="Courty P.E."/>
            <person name="Kohler A."/>
            <person name="Kuo A."/>
            <person name="LaButti K."/>
            <person name="Pangilinan J."/>
            <person name="Lipzen A."/>
            <person name="Riley R."/>
            <person name="Andreopoulos W."/>
            <person name="He G."/>
            <person name="Johnson J."/>
            <person name="Nolan M."/>
            <person name="Tritt A."/>
            <person name="Barry K.W."/>
            <person name="Grigoriev I.V."/>
            <person name="Nagy L.G."/>
            <person name="Hibbett D."/>
            <person name="Henrissat B."/>
            <person name="Matheny P.B."/>
            <person name="Labbe J."/>
            <person name="Martin F.M."/>
        </authorList>
    </citation>
    <scope>NUCLEOTIDE SEQUENCE</scope>
    <source>
        <strain evidence="2">BPL690</strain>
    </source>
</reference>
<organism evidence="2 3">
    <name type="scientific">Multifurca ochricompacta</name>
    <dbReference type="NCBI Taxonomy" id="376703"/>
    <lineage>
        <taxon>Eukaryota</taxon>
        <taxon>Fungi</taxon>
        <taxon>Dikarya</taxon>
        <taxon>Basidiomycota</taxon>
        <taxon>Agaricomycotina</taxon>
        <taxon>Agaricomycetes</taxon>
        <taxon>Russulales</taxon>
        <taxon>Russulaceae</taxon>
        <taxon>Multifurca</taxon>
    </lineage>
</organism>
<feature type="compositionally biased region" description="Basic and acidic residues" evidence="1">
    <location>
        <begin position="40"/>
        <end position="51"/>
    </location>
</feature>
<feature type="region of interest" description="Disordered" evidence="1">
    <location>
        <begin position="25"/>
        <end position="135"/>
    </location>
</feature>
<accession>A0AAD4M6Y2</accession>
<sequence length="149" mass="16870">MKSRVITTFGYYYYCQLSVFVGGNDRVGRGRSGLRRPKVSRKEARKQDREEKKRRKAEYFSSTSTDAKRIATSPHPEVLEPPRPQVSGLEPSKNLSGFTSKHAKSTATPQTASSLIVNRLTLPNPPRSQQEEDEDRYIAFLEAKLNPGR</sequence>
<evidence type="ECO:0000313" key="3">
    <source>
        <dbReference type="Proteomes" id="UP001203297"/>
    </source>
</evidence>
<feature type="non-terminal residue" evidence="2">
    <location>
        <position position="149"/>
    </location>
</feature>
<feature type="compositionally biased region" description="Polar residues" evidence="1">
    <location>
        <begin position="93"/>
        <end position="116"/>
    </location>
</feature>
<protein>
    <submittedName>
        <fullName evidence="2">Uncharacterized protein</fullName>
    </submittedName>
</protein>
<dbReference type="Proteomes" id="UP001203297">
    <property type="component" value="Unassembled WGS sequence"/>
</dbReference>